<keyword evidence="1" id="KW-0479">Metal-binding</keyword>
<reference evidence="8" key="1">
    <citation type="journal article" date="2023" name="Mol. Phylogenet. Evol.">
        <title>Genome-scale phylogeny and comparative genomics of the fungal order Sordariales.</title>
        <authorList>
            <person name="Hensen N."/>
            <person name="Bonometti L."/>
            <person name="Westerberg I."/>
            <person name="Brannstrom I.O."/>
            <person name="Guillou S."/>
            <person name="Cros-Aarteil S."/>
            <person name="Calhoun S."/>
            <person name="Haridas S."/>
            <person name="Kuo A."/>
            <person name="Mondo S."/>
            <person name="Pangilinan J."/>
            <person name="Riley R."/>
            <person name="LaButti K."/>
            <person name="Andreopoulos B."/>
            <person name="Lipzen A."/>
            <person name="Chen C."/>
            <person name="Yan M."/>
            <person name="Daum C."/>
            <person name="Ng V."/>
            <person name="Clum A."/>
            <person name="Steindorff A."/>
            <person name="Ohm R.A."/>
            <person name="Martin F."/>
            <person name="Silar P."/>
            <person name="Natvig D.O."/>
            <person name="Lalanne C."/>
            <person name="Gautier V."/>
            <person name="Ament-Velasquez S.L."/>
            <person name="Kruys A."/>
            <person name="Hutchinson M.I."/>
            <person name="Powell A.J."/>
            <person name="Barry K."/>
            <person name="Miller A.N."/>
            <person name="Grigoriev I.V."/>
            <person name="Debuchy R."/>
            <person name="Gladieux P."/>
            <person name="Hiltunen Thoren M."/>
            <person name="Johannesson H."/>
        </authorList>
    </citation>
    <scope>NUCLEOTIDE SEQUENCE</scope>
    <source>
        <strain evidence="8">CBS 532.94</strain>
    </source>
</reference>
<dbReference type="PANTHER" id="PTHR36206:SF13">
    <property type="entry name" value="TRANSCRIPTIONAL REGULATORY PROTEIN MOC3"/>
    <property type="match status" value="1"/>
</dbReference>
<evidence type="ECO:0000256" key="3">
    <source>
        <dbReference type="ARBA" id="ARBA00023015"/>
    </source>
</evidence>
<keyword evidence="9" id="KW-1185">Reference proteome</keyword>
<dbReference type="Pfam" id="PF00172">
    <property type="entry name" value="Zn_clus"/>
    <property type="match status" value="1"/>
</dbReference>
<comment type="caution">
    <text evidence="8">The sequence shown here is derived from an EMBL/GenBank/DDBJ whole genome shotgun (WGS) entry which is preliminary data.</text>
</comment>
<evidence type="ECO:0000256" key="2">
    <source>
        <dbReference type="ARBA" id="ARBA00022833"/>
    </source>
</evidence>
<keyword evidence="4" id="KW-0238">DNA-binding</keyword>
<keyword evidence="6" id="KW-0539">Nucleus</keyword>
<dbReference type="AlphaFoldDB" id="A0AAN7H9N7"/>
<evidence type="ECO:0000259" key="7">
    <source>
        <dbReference type="PROSITE" id="PS50048"/>
    </source>
</evidence>
<dbReference type="GO" id="GO:0000981">
    <property type="term" value="F:DNA-binding transcription factor activity, RNA polymerase II-specific"/>
    <property type="evidence" value="ECO:0007669"/>
    <property type="project" value="InterPro"/>
</dbReference>
<dbReference type="SMART" id="SM00066">
    <property type="entry name" value="GAL4"/>
    <property type="match status" value="1"/>
</dbReference>
<protein>
    <recommendedName>
        <fullName evidence="7">Zn(2)-C6 fungal-type domain-containing protein</fullName>
    </recommendedName>
</protein>
<dbReference type="InterPro" id="IPR052360">
    <property type="entry name" value="Transcr_Regulatory_Proteins"/>
</dbReference>
<accession>A0AAN7H9N7</accession>
<evidence type="ECO:0000256" key="1">
    <source>
        <dbReference type="ARBA" id="ARBA00022723"/>
    </source>
</evidence>
<evidence type="ECO:0000256" key="6">
    <source>
        <dbReference type="ARBA" id="ARBA00023242"/>
    </source>
</evidence>
<keyword evidence="5" id="KW-0804">Transcription</keyword>
<evidence type="ECO:0000256" key="4">
    <source>
        <dbReference type="ARBA" id="ARBA00023125"/>
    </source>
</evidence>
<organism evidence="8 9">
    <name type="scientific">Achaetomium macrosporum</name>
    <dbReference type="NCBI Taxonomy" id="79813"/>
    <lineage>
        <taxon>Eukaryota</taxon>
        <taxon>Fungi</taxon>
        <taxon>Dikarya</taxon>
        <taxon>Ascomycota</taxon>
        <taxon>Pezizomycotina</taxon>
        <taxon>Sordariomycetes</taxon>
        <taxon>Sordariomycetidae</taxon>
        <taxon>Sordariales</taxon>
        <taxon>Chaetomiaceae</taxon>
        <taxon>Achaetomium</taxon>
    </lineage>
</organism>
<keyword evidence="3" id="KW-0805">Transcription regulation</keyword>
<dbReference type="Gene3D" id="4.10.240.10">
    <property type="entry name" value="Zn(2)-C6 fungal-type DNA-binding domain"/>
    <property type="match status" value="1"/>
</dbReference>
<dbReference type="GO" id="GO:0003677">
    <property type="term" value="F:DNA binding"/>
    <property type="evidence" value="ECO:0007669"/>
    <property type="project" value="UniProtKB-KW"/>
</dbReference>
<dbReference type="CDD" id="cd00067">
    <property type="entry name" value="GAL4"/>
    <property type="match status" value="1"/>
</dbReference>
<dbReference type="InterPro" id="IPR001138">
    <property type="entry name" value="Zn2Cys6_DnaBD"/>
</dbReference>
<gene>
    <name evidence="8" type="ORF">C8A03DRAFT_16683</name>
</gene>
<keyword evidence="2" id="KW-0862">Zinc</keyword>
<proteinExistence type="predicted"/>
<dbReference type="GO" id="GO:0008270">
    <property type="term" value="F:zinc ion binding"/>
    <property type="evidence" value="ECO:0007669"/>
    <property type="project" value="InterPro"/>
</dbReference>
<dbReference type="InterPro" id="IPR036864">
    <property type="entry name" value="Zn2-C6_fun-type_DNA-bd_sf"/>
</dbReference>
<dbReference type="Proteomes" id="UP001303760">
    <property type="component" value="Unassembled WGS sequence"/>
</dbReference>
<reference evidence="8" key="2">
    <citation type="submission" date="2023-05" db="EMBL/GenBank/DDBJ databases">
        <authorList>
            <consortium name="Lawrence Berkeley National Laboratory"/>
            <person name="Steindorff A."/>
            <person name="Hensen N."/>
            <person name="Bonometti L."/>
            <person name="Westerberg I."/>
            <person name="Brannstrom I.O."/>
            <person name="Guillou S."/>
            <person name="Cros-Aarteil S."/>
            <person name="Calhoun S."/>
            <person name="Haridas S."/>
            <person name="Kuo A."/>
            <person name="Mondo S."/>
            <person name="Pangilinan J."/>
            <person name="Riley R."/>
            <person name="Labutti K."/>
            <person name="Andreopoulos B."/>
            <person name="Lipzen A."/>
            <person name="Chen C."/>
            <person name="Yanf M."/>
            <person name="Daum C."/>
            <person name="Ng V."/>
            <person name="Clum A."/>
            <person name="Ohm R."/>
            <person name="Martin F."/>
            <person name="Silar P."/>
            <person name="Natvig D."/>
            <person name="Lalanne C."/>
            <person name="Gautier V."/>
            <person name="Ament-Velasquez S.L."/>
            <person name="Kruys A."/>
            <person name="Hutchinson M.I."/>
            <person name="Powell A.J."/>
            <person name="Barry K."/>
            <person name="Miller A.N."/>
            <person name="Grigoriev I.V."/>
            <person name="Debuchy R."/>
            <person name="Gladieux P."/>
            <person name="Thoren M.H."/>
            <person name="Johannesson H."/>
        </authorList>
    </citation>
    <scope>NUCLEOTIDE SEQUENCE</scope>
    <source>
        <strain evidence="8">CBS 532.94</strain>
    </source>
</reference>
<sequence length="561" mass="62512">MSASSVDKTKGQRTRTNVRQSKFGCFTCKYRRVKCDEWKPSCQRCLLAKRPCLGYPRGAPPGPRLDTALSAAIFSQSGLGCNPSDPQNRFVSLTCRVLRHGPRRAKSDLELSFWTYLVPQLTQSIPSVRAAAAAFGASYARHVLRSDRACSDVETVQWYAQALRQTRADLSGLRHGAVPCIVACLLLAFTEVLQHRNDKGHLHLQGVFALLAARADGNSTAIADEDEISLMFHKLDLQSATYALGRSPDLPPSPPVTPDASLLASPDRVLFRILHSCYHFASTAYRYRYINRRLIPAELFIEQGRHLGVLQHWLRSSCRQFQDPHRAIAARSSGEQLLVLRAQAFAAFIYVASIFQPHETAFDAYGPEFQEIITSAEALFEKTQNGTPLGDGPSSLPPFTPEMGIIQPLFFAALKYRHPLWRRKALNLILRSGREGPWCGEIEATVAWAVIKAEECLADHPPLGPLGMEVAEDLALHEPSDVAEARRVHACSVVAYAGREPDNEIHEDIGLRPGPMFAQVRLSRCRNVDRMLGVSGRGPCGYPWQDQMYWDTWTETIQVLQ</sequence>
<feature type="domain" description="Zn(2)-C6 fungal-type" evidence="7">
    <location>
        <begin position="24"/>
        <end position="52"/>
    </location>
</feature>
<dbReference type="EMBL" id="MU860177">
    <property type="protein sequence ID" value="KAK4236687.1"/>
    <property type="molecule type" value="Genomic_DNA"/>
</dbReference>
<dbReference type="PANTHER" id="PTHR36206">
    <property type="entry name" value="ASPERCRYPTIN BIOSYNTHESIS CLUSTER-SPECIFIC TRANSCRIPTION REGULATOR ATNN-RELATED"/>
    <property type="match status" value="1"/>
</dbReference>
<evidence type="ECO:0000313" key="8">
    <source>
        <dbReference type="EMBL" id="KAK4236687.1"/>
    </source>
</evidence>
<dbReference type="PROSITE" id="PS00463">
    <property type="entry name" value="ZN2_CY6_FUNGAL_1"/>
    <property type="match status" value="1"/>
</dbReference>
<dbReference type="SUPFAM" id="SSF57701">
    <property type="entry name" value="Zn2/Cys6 DNA-binding domain"/>
    <property type="match status" value="1"/>
</dbReference>
<name>A0AAN7H9N7_9PEZI</name>
<evidence type="ECO:0000256" key="5">
    <source>
        <dbReference type="ARBA" id="ARBA00023163"/>
    </source>
</evidence>
<dbReference type="PROSITE" id="PS50048">
    <property type="entry name" value="ZN2_CY6_FUNGAL_2"/>
    <property type="match status" value="1"/>
</dbReference>
<evidence type="ECO:0000313" key="9">
    <source>
        <dbReference type="Proteomes" id="UP001303760"/>
    </source>
</evidence>